<feature type="region of interest" description="Disordered" evidence="1">
    <location>
        <begin position="556"/>
        <end position="648"/>
    </location>
</feature>
<feature type="compositionally biased region" description="Basic and acidic residues" evidence="1">
    <location>
        <begin position="616"/>
        <end position="625"/>
    </location>
</feature>
<evidence type="ECO:0000313" key="3">
    <source>
        <dbReference type="Proteomes" id="UP000054321"/>
    </source>
</evidence>
<sequence length="648" mass="75035">MCRGTVLIYRCCGERRIIPDSDDDRCTEEEIAHPSHRVMGRRVRLRLCNRCRRNREEEEQRYVEATGRAKALLEYLRGDREFPFNDEELARRQFRPRARETRDRILRAEDVTIARQLISELAVAEVNQRVNATQPIFPSANSPPEEASHQTPLCFRDWSRENHQNISDETLDQEIESYLEYLRGFPDINYPARFIAGAREILRDAYSALEYVPEDETGHLMTFNTYIRSANPPIPETFGYFGQGEEAYASYLLSDGTLNHLWRFRNFRRNIGHQIRTYLSTLTPTSTIREERILTFREWTVSNIRVFDPPPSAEIQLRMDINDYEHAYLGQRADAATLLEFRDLRDCIRTHDTVGFQFYPHTEGVDSFRDWLSENIALTWHEALENYPLYLERGGHHQLVRRFEQARDERAREDRRVFEGLPRDDSDVIPDPLPSAIATSEWHLGYLLIDLCFRFAAQLSTSRQHLPTLISVALLTLGRLVHRYRTATSAGRHLRLDEWDSINVDIREIAMAFSLDWPQRHPLPSRPAQVAQQTQGLGVGIGADNLVSPISVHENHFSSEPSRAGDDEPGQLFDEPEPMDFDDPPSPRDNAQWAHIGLNVQPGGASNRAENWWNRDFFDTPRVQEHGNPPPRMSDSDGDEMSDLDELA</sequence>
<evidence type="ECO:0000256" key="1">
    <source>
        <dbReference type="SAM" id="MobiDB-lite"/>
    </source>
</evidence>
<accession>A0A0C3D1C1</accession>
<feature type="compositionally biased region" description="Acidic residues" evidence="1">
    <location>
        <begin position="636"/>
        <end position="648"/>
    </location>
</feature>
<evidence type="ECO:0000313" key="2">
    <source>
        <dbReference type="EMBL" id="KIN05049.1"/>
    </source>
</evidence>
<dbReference type="HOGENOM" id="CLU_422772_0_0_1"/>
<dbReference type="InParanoid" id="A0A0C3D1C1"/>
<keyword evidence="3" id="KW-1185">Reference proteome</keyword>
<protein>
    <submittedName>
        <fullName evidence="2">Uncharacterized protein</fullName>
    </submittedName>
</protein>
<gene>
    <name evidence="2" type="ORF">OIDMADRAFT_25650</name>
</gene>
<dbReference type="EMBL" id="KN832872">
    <property type="protein sequence ID" value="KIN05049.1"/>
    <property type="molecule type" value="Genomic_DNA"/>
</dbReference>
<dbReference type="Proteomes" id="UP000054321">
    <property type="component" value="Unassembled WGS sequence"/>
</dbReference>
<dbReference type="AlphaFoldDB" id="A0A0C3D1C1"/>
<name>A0A0C3D1C1_OIDMZ</name>
<reference evidence="2 3" key="1">
    <citation type="submission" date="2014-04" db="EMBL/GenBank/DDBJ databases">
        <authorList>
            <consortium name="DOE Joint Genome Institute"/>
            <person name="Kuo A."/>
            <person name="Martino E."/>
            <person name="Perotto S."/>
            <person name="Kohler A."/>
            <person name="Nagy L.G."/>
            <person name="Floudas D."/>
            <person name="Copeland A."/>
            <person name="Barry K.W."/>
            <person name="Cichocki N."/>
            <person name="Veneault-Fourrey C."/>
            <person name="LaButti K."/>
            <person name="Lindquist E.A."/>
            <person name="Lipzen A."/>
            <person name="Lundell T."/>
            <person name="Morin E."/>
            <person name="Murat C."/>
            <person name="Sun H."/>
            <person name="Tunlid A."/>
            <person name="Henrissat B."/>
            <person name="Grigoriev I.V."/>
            <person name="Hibbett D.S."/>
            <person name="Martin F."/>
            <person name="Nordberg H.P."/>
            <person name="Cantor M.N."/>
            <person name="Hua S.X."/>
        </authorList>
    </citation>
    <scope>NUCLEOTIDE SEQUENCE [LARGE SCALE GENOMIC DNA]</scope>
    <source>
        <strain evidence="2 3">Zn</strain>
    </source>
</reference>
<feature type="compositionally biased region" description="Acidic residues" evidence="1">
    <location>
        <begin position="574"/>
        <end position="583"/>
    </location>
</feature>
<organism evidence="2 3">
    <name type="scientific">Oidiodendron maius (strain Zn)</name>
    <dbReference type="NCBI Taxonomy" id="913774"/>
    <lineage>
        <taxon>Eukaryota</taxon>
        <taxon>Fungi</taxon>
        <taxon>Dikarya</taxon>
        <taxon>Ascomycota</taxon>
        <taxon>Pezizomycotina</taxon>
        <taxon>Leotiomycetes</taxon>
        <taxon>Leotiomycetes incertae sedis</taxon>
        <taxon>Myxotrichaceae</taxon>
        <taxon>Oidiodendron</taxon>
    </lineage>
</organism>
<reference evidence="3" key="2">
    <citation type="submission" date="2015-01" db="EMBL/GenBank/DDBJ databases">
        <title>Evolutionary Origins and Diversification of the Mycorrhizal Mutualists.</title>
        <authorList>
            <consortium name="DOE Joint Genome Institute"/>
            <consortium name="Mycorrhizal Genomics Consortium"/>
            <person name="Kohler A."/>
            <person name="Kuo A."/>
            <person name="Nagy L.G."/>
            <person name="Floudas D."/>
            <person name="Copeland A."/>
            <person name="Barry K.W."/>
            <person name="Cichocki N."/>
            <person name="Veneault-Fourrey C."/>
            <person name="LaButti K."/>
            <person name="Lindquist E.A."/>
            <person name="Lipzen A."/>
            <person name="Lundell T."/>
            <person name="Morin E."/>
            <person name="Murat C."/>
            <person name="Riley R."/>
            <person name="Ohm R."/>
            <person name="Sun H."/>
            <person name="Tunlid A."/>
            <person name="Henrissat B."/>
            <person name="Grigoriev I.V."/>
            <person name="Hibbett D.S."/>
            <person name="Martin F."/>
        </authorList>
    </citation>
    <scope>NUCLEOTIDE SEQUENCE [LARGE SCALE GENOMIC DNA]</scope>
    <source>
        <strain evidence="3">Zn</strain>
    </source>
</reference>
<proteinExistence type="predicted"/>